<dbReference type="Gene3D" id="1.10.760.10">
    <property type="entry name" value="Cytochrome c-like domain"/>
    <property type="match status" value="2"/>
</dbReference>
<feature type="chain" id="PRO_5047362169" description="Cytochrome c domain-containing protein" evidence="9">
    <location>
        <begin position="20"/>
        <end position="502"/>
    </location>
</feature>
<feature type="signal peptide" evidence="9">
    <location>
        <begin position="1"/>
        <end position="19"/>
    </location>
</feature>
<dbReference type="Gene3D" id="2.60.40.10">
    <property type="entry name" value="Immunoglobulins"/>
    <property type="match status" value="1"/>
</dbReference>
<gene>
    <name evidence="11" type="ORF">GCM10007853_00550</name>
</gene>
<dbReference type="InterPro" id="IPR013783">
    <property type="entry name" value="Ig-like_fold"/>
</dbReference>
<evidence type="ECO:0000256" key="3">
    <source>
        <dbReference type="ARBA" id="ARBA00022723"/>
    </source>
</evidence>
<dbReference type="PROSITE" id="PS51007">
    <property type="entry name" value="CYTC"/>
    <property type="match status" value="2"/>
</dbReference>
<evidence type="ECO:0000256" key="2">
    <source>
        <dbReference type="ARBA" id="ARBA00022617"/>
    </source>
</evidence>
<dbReference type="Pfam" id="PF05345">
    <property type="entry name" value="He_PIG"/>
    <property type="match status" value="1"/>
</dbReference>
<keyword evidence="3 7" id="KW-0479">Metal-binding</keyword>
<dbReference type="Proteomes" id="UP001161391">
    <property type="component" value="Unassembled WGS sequence"/>
</dbReference>
<dbReference type="InterPro" id="IPR009056">
    <property type="entry name" value="Cyt_c-like_dom"/>
</dbReference>
<reference evidence="11" key="2">
    <citation type="submission" date="2023-01" db="EMBL/GenBank/DDBJ databases">
        <title>Draft genome sequence of Algimonas ampicilliniresistens strain NBRC 108219.</title>
        <authorList>
            <person name="Sun Q."/>
            <person name="Mori K."/>
        </authorList>
    </citation>
    <scope>NUCLEOTIDE SEQUENCE</scope>
    <source>
        <strain evidence="11">NBRC 108219</strain>
    </source>
</reference>
<evidence type="ECO:0000313" key="12">
    <source>
        <dbReference type="Proteomes" id="UP001161391"/>
    </source>
</evidence>
<dbReference type="InterPro" id="IPR036909">
    <property type="entry name" value="Cyt_c-like_dom_sf"/>
</dbReference>
<sequence>MKYFSASLATTIATAMTLAGCGGGSGGTSGATGGATNNANVAPTVSNAVANQSANVGNDFSFDATQNGVTFTDSNGDALTIAVTFSADIGLSATGGSITGVPNRAGDITVTCTATDPSGLSATDSFVLSVGIDQDAILATFGANIDLEALANYANQPVPAYIGAALVNGNPVTDAGATLGRVLFYDVNLSIDNSVSCSSCHVQSNGFSDLAVVSGGVGGGVTGRHSMRLINGGFGHDGPGGGATTQFWDQRAATHEDQETQPIQDANEHGFSGQNGAPDFDDLIVKMQGLDYYDELFRFIFLDPNITEARIGQALAQFTKSIQSFDSKYDEGRAATGNDNDPFPNFTAQENQGKNNFRGQGTGLNCAACHQPPEFTIQTGNNRGHNGVVGVASDPLSFDFTNTRAPSLRDLVSTNGTLNGPLMHDGSLPTIRAMLDHYSNIPTPGGEPARTDFLATLDGRLRQGNAARQFNLTNAEKADIEAFLRTLSGTTVYTDPKWSDPF</sequence>
<evidence type="ECO:0000256" key="6">
    <source>
        <dbReference type="ARBA" id="ARBA00023004"/>
    </source>
</evidence>
<dbReference type="PROSITE" id="PS51257">
    <property type="entry name" value="PROKAR_LIPOPROTEIN"/>
    <property type="match status" value="1"/>
</dbReference>
<dbReference type="InterPro" id="IPR051395">
    <property type="entry name" value="Cytochrome_c_Peroxidase/MauG"/>
</dbReference>
<protein>
    <recommendedName>
        <fullName evidence="10">Cytochrome c domain-containing protein</fullName>
    </recommendedName>
</protein>
<dbReference type="RefSeq" id="WP_284386457.1">
    <property type="nucleotide sequence ID" value="NZ_BSNK01000001.1"/>
</dbReference>
<evidence type="ECO:0000256" key="8">
    <source>
        <dbReference type="SAM" id="MobiDB-lite"/>
    </source>
</evidence>
<dbReference type="InterPro" id="IPR006644">
    <property type="entry name" value="Cadg"/>
</dbReference>
<dbReference type="SMART" id="SM00736">
    <property type="entry name" value="CADG"/>
    <property type="match status" value="1"/>
</dbReference>
<evidence type="ECO:0000256" key="5">
    <source>
        <dbReference type="ARBA" id="ARBA00023002"/>
    </source>
</evidence>
<dbReference type="InterPro" id="IPR015919">
    <property type="entry name" value="Cadherin-like_sf"/>
</dbReference>
<comment type="caution">
    <text evidence="11">The sequence shown here is derived from an EMBL/GenBank/DDBJ whole genome shotgun (WGS) entry which is preliminary data.</text>
</comment>
<keyword evidence="6 7" id="KW-0408">Iron</keyword>
<dbReference type="InterPro" id="IPR004852">
    <property type="entry name" value="Di-haem_cyt_c_peroxidsae"/>
</dbReference>
<dbReference type="PANTHER" id="PTHR30600">
    <property type="entry name" value="CYTOCHROME C PEROXIDASE-RELATED"/>
    <property type="match status" value="1"/>
</dbReference>
<name>A0ABQ5V3T1_9PROT</name>
<keyword evidence="12" id="KW-1185">Reference proteome</keyword>
<reference evidence="11" key="1">
    <citation type="journal article" date="2014" name="Int. J. Syst. Evol. Microbiol.">
        <title>Complete genome of a new Firmicutes species belonging to the dominant human colonic microbiota ('Ruminococcus bicirculans') reveals two chromosomes and a selective capacity to utilize plant glucans.</title>
        <authorList>
            <consortium name="NISC Comparative Sequencing Program"/>
            <person name="Wegmann U."/>
            <person name="Louis P."/>
            <person name="Goesmann A."/>
            <person name="Henrissat B."/>
            <person name="Duncan S.H."/>
            <person name="Flint H.J."/>
        </authorList>
    </citation>
    <scope>NUCLEOTIDE SEQUENCE</scope>
    <source>
        <strain evidence="11">NBRC 108219</strain>
    </source>
</reference>
<evidence type="ECO:0000313" key="11">
    <source>
        <dbReference type="EMBL" id="GLQ22181.1"/>
    </source>
</evidence>
<feature type="domain" description="Cytochrome c" evidence="10">
    <location>
        <begin position="348"/>
        <end position="488"/>
    </location>
</feature>
<keyword evidence="2 7" id="KW-0349">Heme</keyword>
<evidence type="ECO:0000256" key="9">
    <source>
        <dbReference type="SAM" id="SignalP"/>
    </source>
</evidence>
<dbReference type="SUPFAM" id="SSF49313">
    <property type="entry name" value="Cadherin-like"/>
    <property type="match status" value="1"/>
</dbReference>
<organism evidence="11 12">
    <name type="scientific">Algimonas ampicilliniresistens</name>
    <dbReference type="NCBI Taxonomy" id="1298735"/>
    <lineage>
        <taxon>Bacteria</taxon>
        <taxon>Pseudomonadati</taxon>
        <taxon>Pseudomonadota</taxon>
        <taxon>Alphaproteobacteria</taxon>
        <taxon>Maricaulales</taxon>
        <taxon>Robiginitomaculaceae</taxon>
        <taxon>Algimonas</taxon>
    </lineage>
</organism>
<evidence type="ECO:0000259" key="10">
    <source>
        <dbReference type="PROSITE" id="PS51007"/>
    </source>
</evidence>
<evidence type="ECO:0000256" key="4">
    <source>
        <dbReference type="ARBA" id="ARBA00022729"/>
    </source>
</evidence>
<feature type="domain" description="Cytochrome c" evidence="10">
    <location>
        <begin position="175"/>
        <end position="291"/>
    </location>
</feature>
<evidence type="ECO:0000256" key="7">
    <source>
        <dbReference type="PROSITE-ProRule" id="PRU00433"/>
    </source>
</evidence>
<dbReference type="SUPFAM" id="SSF46626">
    <property type="entry name" value="Cytochrome c"/>
    <property type="match status" value="2"/>
</dbReference>
<feature type="region of interest" description="Disordered" evidence="8">
    <location>
        <begin position="329"/>
        <end position="354"/>
    </location>
</feature>
<proteinExistence type="predicted"/>
<evidence type="ECO:0000256" key="1">
    <source>
        <dbReference type="ARBA" id="ARBA00004196"/>
    </source>
</evidence>
<dbReference type="PANTHER" id="PTHR30600:SF10">
    <property type="entry name" value="BLL6722 PROTEIN"/>
    <property type="match status" value="1"/>
</dbReference>
<comment type="subcellular location">
    <subcellularLocation>
        <location evidence="1">Cell envelope</location>
    </subcellularLocation>
</comment>
<keyword evidence="4 9" id="KW-0732">Signal</keyword>
<dbReference type="Pfam" id="PF03150">
    <property type="entry name" value="CCP_MauG"/>
    <property type="match status" value="1"/>
</dbReference>
<dbReference type="EMBL" id="BSNK01000001">
    <property type="protein sequence ID" value="GLQ22181.1"/>
    <property type="molecule type" value="Genomic_DNA"/>
</dbReference>
<accession>A0ABQ5V3T1</accession>
<keyword evidence="5" id="KW-0560">Oxidoreductase</keyword>